<dbReference type="STRING" id="1184151.AW736_13750"/>
<reference evidence="1 2" key="1">
    <citation type="submission" date="2016-01" db="EMBL/GenBank/DDBJ databases">
        <title>High potential of lignocellulose degradation of a new Verrucomicrobia species.</title>
        <authorList>
            <person name="Wang Y."/>
            <person name="Shi Y."/>
            <person name="Qiu Z."/>
            <person name="Liu S."/>
            <person name="Yang H."/>
        </authorList>
    </citation>
    <scope>NUCLEOTIDE SEQUENCE [LARGE SCALE GENOMIC DNA]</scope>
    <source>
        <strain evidence="1 2">TSB47</strain>
    </source>
</reference>
<gene>
    <name evidence="1" type="ORF">AW736_13750</name>
</gene>
<dbReference type="RefSeq" id="WP_068770759.1">
    <property type="nucleotide sequence ID" value="NZ_CP109796.1"/>
</dbReference>
<dbReference type="Proteomes" id="UP000078486">
    <property type="component" value="Unassembled WGS sequence"/>
</dbReference>
<evidence type="ECO:0000313" key="1">
    <source>
        <dbReference type="EMBL" id="OAM89310.1"/>
    </source>
</evidence>
<keyword evidence="2" id="KW-1185">Reference proteome</keyword>
<dbReference type="AlphaFoldDB" id="A0A178IH33"/>
<proteinExistence type="predicted"/>
<sequence length="72" mass="8062">MPLTKEELSERAQLVRIHEANCKIEYPTADELNFRLAIMKKLASGMQLRELRAATITGPVAAAPQRPMKGRT</sequence>
<accession>A0A178IH33</accession>
<organism evidence="1 2">
    <name type="scientific">Termitidicoccus mucosus</name>
    <dbReference type="NCBI Taxonomy" id="1184151"/>
    <lineage>
        <taxon>Bacteria</taxon>
        <taxon>Pseudomonadati</taxon>
        <taxon>Verrucomicrobiota</taxon>
        <taxon>Opitutia</taxon>
        <taxon>Opitutales</taxon>
        <taxon>Opitutaceae</taxon>
        <taxon>Termitidicoccus</taxon>
    </lineage>
</organism>
<name>A0A178IH33_9BACT</name>
<protein>
    <submittedName>
        <fullName evidence="1">Uncharacterized protein</fullName>
    </submittedName>
</protein>
<dbReference type="EMBL" id="LRRQ01000099">
    <property type="protein sequence ID" value="OAM89310.1"/>
    <property type="molecule type" value="Genomic_DNA"/>
</dbReference>
<evidence type="ECO:0000313" key="2">
    <source>
        <dbReference type="Proteomes" id="UP000078486"/>
    </source>
</evidence>
<comment type="caution">
    <text evidence="1">The sequence shown here is derived from an EMBL/GenBank/DDBJ whole genome shotgun (WGS) entry which is preliminary data.</text>
</comment>